<evidence type="ECO:0000313" key="3">
    <source>
        <dbReference type="Proteomes" id="UP000323454"/>
    </source>
</evidence>
<dbReference type="SUPFAM" id="SSF47413">
    <property type="entry name" value="lambda repressor-like DNA-binding domains"/>
    <property type="match status" value="1"/>
</dbReference>
<dbReference type="Pfam" id="PF19054">
    <property type="entry name" value="DUF5753"/>
    <property type="match status" value="1"/>
</dbReference>
<dbReference type="Gene3D" id="1.10.260.40">
    <property type="entry name" value="lambda repressor-like DNA-binding domains"/>
    <property type="match status" value="1"/>
</dbReference>
<dbReference type="AlphaFoldDB" id="A0A5B2WSB1"/>
<name>A0A5B2WSB1_9PSEU</name>
<dbReference type="InterPro" id="IPR001387">
    <property type="entry name" value="Cro/C1-type_HTH"/>
</dbReference>
<evidence type="ECO:0000313" key="2">
    <source>
        <dbReference type="EMBL" id="KAA2253319.1"/>
    </source>
</evidence>
<feature type="domain" description="HTH cro/C1-type" evidence="1">
    <location>
        <begin position="29"/>
        <end position="74"/>
    </location>
</feature>
<dbReference type="InterPro" id="IPR043917">
    <property type="entry name" value="DUF5753"/>
</dbReference>
<organism evidence="2 3">
    <name type="scientific">Solihabitans fulvus</name>
    <dbReference type="NCBI Taxonomy" id="1892852"/>
    <lineage>
        <taxon>Bacteria</taxon>
        <taxon>Bacillati</taxon>
        <taxon>Actinomycetota</taxon>
        <taxon>Actinomycetes</taxon>
        <taxon>Pseudonocardiales</taxon>
        <taxon>Pseudonocardiaceae</taxon>
        <taxon>Solihabitans</taxon>
    </lineage>
</organism>
<keyword evidence="3" id="KW-1185">Reference proteome</keyword>
<dbReference type="PROSITE" id="PS50943">
    <property type="entry name" value="HTH_CROC1"/>
    <property type="match status" value="1"/>
</dbReference>
<dbReference type="RefSeq" id="WP_149853884.1">
    <property type="nucleotide sequence ID" value="NZ_VUOB01000067.1"/>
</dbReference>
<dbReference type="SMART" id="SM00530">
    <property type="entry name" value="HTH_XRE"/>
    <property type="match status" value="1"/>
</dbReference>
<accession>A0A5B2WSB1</accession>
<reference evidence="2 3" key="2">
    <citation type="submission" date="2019-09" db="EMBL/GenBank/DDBJ databases">
        <authorList>
            <person name="Jin C."/>
        </authorList>
    </citation>
    <scope>NUCLEOTIDE SEQUENCE [LARGE SCALE GENOMIC DNA]</scope>
    <source>
        <strain evidence="2 3">AN110305</strain>
    </source>
</reference>
<comment type="caution">
    <text evidence="2">The sequence shown here is derived from an EMBL/GenBank/DDBJ whole genome shotgun (WGS) entry which is preliminary data.</text>
</comment>
<dbReference type="GO" id="GO:0003677">
    <property type="term" value="F:DNA binding"/>
    <property type="evidence" value="ECO:0007669"/>
    <property type="project" value="InterPro"/>
</dbReference>
<protein>
    <submittedName>
        <fullName evidence="2">Helix-turn-helix domain-containing protein</fullName>
    </submittedName>
</protein>
<reference evidence="2 3" key="1">
    <citation type="submission" date="2019-09" db="EMBL/GenBank/DDBJ databases">
        <title>Goodfellowia gen. nov., a new genus of the Pseudonocardineae related to Actinoalloteichus, containing Goodfellowia coeruleoviolacea gen. nov., comb. nov. gen. nov., comb. nov.</title>
        <authorList>
            <person name="Labeda D."/>
        </authorList>
    </citation>
    <scope>NUCLEOTIDE SEQUENCE [LARGE SCALE GENOMIC DNA]</scope>
    <source>
        <strain evidence="2 3">AN110305</strain>
    </source>
</reference>
<proteinExistence type="predicted"/>
<dbReference type="Proteomes" id="UP000323454">
    <property type="component" value="Unassembled WGS sequence"/>
</dbReference>
<dbReference type="InterPro" id="IPR010982">
    <property type="entry name" value="Lambda_DNA-bd_dom_sf"/>
</dbReference>
<gene>
    <name evidence="2" type="ORF">F0L68_33465</name>
</gene>
<dbReference type="CDD" id="cd00093">
    <property type="entry name" value="HTH_XRE"/>
    <property type="match status" value="1"/>
</dbReference>
<dbReference type="OrthoDB" id="4966777at2"/>
<evidence type="ECO:0000259" key="1">
    <source>
        <dbReference type="PROSITE" id="PS50943"/>
    </source>
</evidence>
<sequence>MRAIESLLLKAMVAETVHDLRGTAELTGQDVARRAGISQSKVHKIEKGTLLPSVDDTRALASALDANEETTHWLLNCATRLQQDAARTRGNNHVLLHRGSHPIHDEIRRTQGAAITTRAVAALTVPLLLRTVDYQLAAMGITGHYSRIATDLLRHQQHVLADQDKHFGFVVHESALNATIGSHAITAAQIDRLRVLAQHPNIDLAVVPAPTTITAALVDFAFTLHSTPTFCFPGSSSVRTSAVLETMTGTARILNPEDVQEYEEIYARLRSIAVAGNELISLLDRAHATHLDRGVEP</sequence>
<dbReference type="EMBL" id="VUOB01000067">
    <property type="protein sequence ID" value="KAA2253319.1"/>
    <property type="molecule type" value="Genomic_DNA"/>
</dbReference>
<dbReference type="Pfam" id="PF13560">
    <property type="entry name" value="HTH_31"/>
    <property type="match status" value="1"/>
</dbReference>